<sequence length="62" mass="7061">MNKKKQENYLRETIRDIYKTVFEISPDDSTAKKAGKKIALIMFLILMVCGTLVTILAISFAH</sequence>
<evidence type="ECO:0000313" key="2">
    <source>
        <dbReference type="EMBL" id="MEN5380399.1"/>
    </source>
</evidence>
<keyword evidence="1" id="KW-0812">Transmembrane</keyword>
<proteinExistence type="predicted"/>
<keyword evidence="1" id="KW-1133">Transmembrane helix</keyword>
<organism evidence="2 3">
    <name type="scientific">Sphingobacterium kitahiroshimense</name>
    <dbReference type="NCBI Taxonomy" id="470446"/>
    <lineage>
        <taxon>Bacteria</taxon>
        <taxon>Pseudomonadati</taxon>
        <taxon>Bacteroidota</taxon>
        <taxon>Sphingobacteriia</taxon>
        <taxon>Sphingobacteriales</taxon>
        <taxon>Sphingobacteriaceae</taxon>
        <taxon>Sphingobacterium</taxon>
    </lineage>
</organism>
<dbReference type="Proteomes" id="UP001409291">
    <property type="component" value="Unassembled WGS sequence"/>
</dbReference>
<feature type="transmembrane region" description="Helical" evidence="1">
    <location>
        <begin position="38"/>
        <end position="61"/>
    </location>
</feature>
<gene>
    <name evidence="2" type="ORF">ABE541_24250</name>
</gene>
<evidence type="ECO:0000313" key="3">
    <source>
        <dbReference type="Proteomes" id="UP001409291"/>
    </source>
</evidence>
<keyword evidence="1" id="KW-0472">Membrane</keyword>
<dbReference type="RefSeq" id="WP_183914312.1">
    <property type="nucleotide sequence ID" value="NZ_JBDJLH010000015.1"/>
</dbReference>
<comment type="caution">
    <text evidence="2">The sequence shown here is derived from an EMBL/GenBank/DDBJ whole genome shotgun (WGS) entry which is preliminary data.</text>
</comment>
<evidence type="ECO:0008006" key="4">
    <source>
        <dbReference type="Google" id="ProtNLM"/>
    </source>
</evidence>
<reference evidence="2 3" key="1">
    <citation type="submission" date="2024-04" db="EMBL/GenBank/DDBJ databases">
        <title>WGS of bacteria from Torrens River.</title>
        <authorList>
            <person name="Wyrsch E.R."/>
            <person name="Drigo B."/>
        </authorList>
    </citation>
    <scope>NUCLEOTIDE SEQUENCE [LARGE SCALE GENOMIC DNA]</scope>
    <source>
        <strain evidence="2 3">TWI391</strain>
    </source>
</reference>
<accession>A0ABV0C059</accession>
<protein>
    <recommendedName>
        <fullName evidence="4">DUF4044 domain-containing protein</fullName>
    </recommendedName>
</protein>
<name>A0ABV0C059_9SPHI</name>
<dbReference type="EMBL" id="JBDJNQ010000016">
    <property type="protein sequence ID" value="MEN5380399.1"/>
    <property type="molecule type" value="Genomic_DNA"/>
</dbReference>
<evidence type="ECO:0000256" key="1">
    <source>
        <dbReference type="SAM" id="Phobius"/>
    </source>
</evidence>
<keyword evidence="3" id="KW-1185">Reference proteome</keyword>